<dbReference type="EMBL" id="CAJVRC010000888">
    <property type="protein sequence ID" value="CAG8906579.1"/>
    <property type="molecule type" value="Genomic_DNA"/>
</dbReference>
<dbReference type="EC" id="1.14.18.1" evidence="2"/>
<name>A0A9W4KMZ8_9EURO</name>
<dbReference type="PANTHER" id="PTHR11474">
    <property type="entry name" value="TYROSINASE FAMILY MEMBER"/>
    <property type="match status" value="1"/>
</dbReference>
<comment type="catalytic activity">
    <reaction evidence="6">
        <text>2 L-dopa + O2 = 2 L-dopaquinone + 2 H2O</text>
        <dbReference type="Rhea" id="RHEA:34287"/>
        <dbReference type="ChEBI" id="CHEBI:15377"/>
        <dbReference type="ChEBI" id="CHEBI:15379"/>
        <dbReference type="ChEBI" id="CHEBI:57504"/>
        <dbReference type="ChEBI" id="CHEBI:57924"/>
        <dbReference type="EC" id="1.14.18.1"/>
    </reaction>
</comment>
<evidence type="ECO:0000256" key="5">
    <source>
        <dbReference type="ARBA" id="ARBA00023101"/>
    </source>
</evidence>
<dbReference type="PROSITE" id="PS00497">
    <property type="entry name" value="TYROSINASE_1"/>
    <property type="match status" value="1"/>
</dbReference>
<keyword evidence="3" id="KW-0479">Metal-binding</keyword>
<evidence type="ECO:0000256" key="3">
    <source>
        <dbReference type="ARBA" id="ARBA00022723"/>
    </source>
</evidence>
<keyword evidence="10" id="KW-1185">Reference proteome</keyword>
<keyword evidence="4" id="KW-0186">Copper</keyword>
<dbReference type="Proteomes" id="UP001154252">
    <property type="component" value="Unassembled WGS sequence"/>
</dbReference>
<dbReference type="OrthoDB" id="6132182at2759"/>
<dbReference type="GO" id="GO:0004503">
    <property type="term" value="F:tyrosinase activity"/>
    <property type="evidence" value="ECO:0007669"/>
    <property type="project" value="UniProtKB-EC"/>
</dbReference>
<evidence type="ECO:0000313" key="10">
    <source>
        <dbReference type="Proteomes" id="UP001154252"/>
    </source>
</evidence>
<dbReference type="AlphaFoldDB" id="A0A9W4KMZ8"/>
<evidence type="ECO:0000256" key="6">
    <source>
        <dbReference type="ARBA" id="ARBA00048233"/>
    </source>
</evidence>
<gene>
    <name evidence="9" type="ORF">PEGY_LOCUS8570</name>
</gene>
<evidence type="ECO:0000256" key="7">
    <source>
        <dbReference type="ARBA" id="ARBA00048881"/>
    </source>
</evidence>
<comment type="caution">
    <text evidence="9">The sequence shown here is derived from an EMBL/GenBank/DDBJ whole genome shotgun (WGS) entry which is preliminary data.</text>
</comment>
<dbReference type="InterPro" id="IPR002227">
    <property type="entry name" value="Tyrosinase_Cu-bd"/>
</dbReference>
<dbReference type="InterPro" id="IPR008922">
    <property type="entry name" value="Di-copper_centre_dom_sf"/>
</dbReference>
<organism evidence="9 10">
    <name type="scientific">Penicillium egyptiacum</name>
    <dbReference type="NCBI Taxonomy" id="1303716"/>
    <lineage>
        <taxon>Eukaryota</taxon>
        <taxon>Fungi</taxon>
        <taxon>Dikarya</taxon>
        <taxon>Ascomycota</taxon>
        <taxon>Pezizomycotina</taxon>
        <taxon>Eurotiomycetes</taxon>
        <taxon>Eurotiomycetidae</taxon>
        <taxon>Eurotiales</taxon>
        <taxon>Aspergillaceae</taxon>
        <taxon>Penicillium</taxon>
    </lineage>
</organism>
<proteinExistence type="inferred from homology"/>
<sequence>MASTKFNVPLYPTWDDHVVYLFSRPFWIDDSDPEAVGRHWISQMHDYSPSAPKHLHLDLSSLESVQYNIVTIYQHLRSRSMPITKNSNHFWPKEALETMRLWANQGFRKSAEDSFKHQEVIPEVKDSKMQLRIRKDVLLLSEEEIQVYREKLDDILEVRSLNSPWQELGLLHAEWCLHYQEAFVFWHRAYLKYVEELTDFPIPYWNGFSAESSDPSSSDAGIPSIFLDEFYIHSSGEKRKNPLKYAFSLNGTNKSGTSPYVERYQELIDGRSNPKWSEKVGMFALYHRQIANALSQKEFSLQQGHGYPWGNIPDFSENQPDSLYPTSARQYFDGLFEQVHDNYHGWIGPDMVRCFISPAKKVLTLSRLITPILPSTLYSLVIMRNMDRIAEIYLRTGRGRHFSSNFPLRPFVDNASALAYDEPREYRYTTLGDMAKPTQAMRYLYGSPKSPDFLLISEELRSAAASTGGTAVSMLPEKNINGLKPESEIGIYRPGHTPYVVFSGISCLQETYVIDIFVSQACSLEPVTKNGDYIGRVTRLGMGKGRGEKSGIRNPQRCQKTPITRILDATDFAEDLHQKGIIQIVTELHTGRRVDESEWRKMPGFEGKIMWLSKGVN</sequence>
<comment type="similarity">
    <text evidence="1">Belongs to the tyrosinase family.</text>
</comment>
<evidence type="ECO:0000256" key="4">
    <source>
        <dbReference type="ARBA" id="ARBA00023008"/>
    </source>
</evidence>
<comment type="catalytic activity">
    <reaction evidence="7">
        <text>L-tyrosine + O2 = L-dopaquinone + H2O</text>
        <dbReference type="Rhea" id="RHEA:18117"/>
        <dbReference type="ChEBI" id="CHEBI:15377"/>
        <dbReference type="ChEBI" id="CHEBI:15379"/>
        <dbReference type="ChEBI" id="CHEBI:57924"/>
        <dbReference type="ChEBI" id="CHEBI:58315"/>
        <dbReference type="EC" id="1.14.18.1"/>
    </reaction>
</comment>
<dbReference type="Gene3D" id="1.10.1280.10">
    <property type="entry name" value="Di-copper center containing domain from catechol oxidase"/>
    <property type="match status" value="1"/>
</dbReference>
<dbReference type="InterPro" id="IPR050316">
    <property type="entry name" value="Tyrosinase/Hemocyanin"/>
</dbReference>
<protein>
    <recommendedName>
        <fullName evidence="2">tyrosinase</fullName>
        <ecNumber evidence="2">1.14.18.1</ecNumber>
    </recommendedName>
</protein>
<evidence type="ECO:0000259" key="8">
    <source>
        <dbReference type="PROSITE" id="PS00497"/>
    </source>
</evidence>
<dbReference type="PANTHER" id="PTHR11474:SF76">
    <property type="entry name" value="SHKT DOMAIN-CONTAINING PROTEIN"/>
    <property type="match status" value="1"/>
</dbReference>
<dbReference type="GO" id="GO:0042438">
    <property type="term" value="P:melanin biosynthetic process"/>
    <property type="evidence" value="ECO:0007669"/>
    <property type="project" value="UniProtKB-KW"/>
</dbReference>
<evidence type="ECO:0000256" key="2">
    <source>
        <dbReference type="ARBA" id="ARBA00011906"/>
    </source>
</evidence>
<dbReference type="SUPFAM" id="SSF48056">
    <property type="entry name" value="Di-copper centre-containing domain"/>
    <property type="match status" value="1"/>
</dbReference>
<reference evidence="9" key="1">
    <citation type="submission" date="2021-07" db="EMBL/GenBank/DDBJ databases">
        <authorList>
            <person name="Branca A.L. A."/>
        </authorList>
    </citation>
    <scope>NUCLEOTIDE SEQUENCE</scope>
</reference>
<accession>A0A9W4KMZ8</accession>
<dbReference type="GO" id="GO:0046872">
    <property type="term" value="F:metal ion binding"/>
    <property type="evidence" value="ECO:0007669"/>
    <property type="project" value="UniProtKB-KW"/>
</dbReference>
<dbReference type="Pfam" id="PF00264">
    <property type="entry name" value="Tyrosinase"/>
    <property type="match status" value="1"/>
</dbReference>
<feature type="domain" description="Tyrosinase copper-binding" evidence="8">
    <location>
        <begin position="178"/>
        <end position="195"/>
    </location>
</feature>
<keyword evidence="5" id="KW-0470">Melanin biosynthesis</keyword>
<evidence type="ECO:0000313" key="9">
    <source>
        <dbReference type="EMBL" id="CAG8906579.1"/>
    </source>
</evidence>
<evidence type="ECO:0000256" key="1">
    <source>
        <dbReference type="ARBA" id="ARBA00009928"/>
    </source>
</evidence>